<dbReference type="AlphaFoldDB" id="A0A6N3B9I2"/>
<dbReference type="PANTHER" id="PTHR21363">
    <property type="entry name" value="PREPHENATE DEHYDROGENASE"/>
    <property type="match status" value="1"/>
</dbReference>
<evidence type="ECO:0000256" key="1">
    <source>
        <dbReference type="ARBA" id="ARBA00007964"/>
    </source>
</evidence>
<proteinExistence type="inferred from homology"/>
<dbReference type="GO" id="GO:0006571">
    <property type="term" value="P:tyrosine biosynthetic process"/>
    <property type="evidence" value="ECO:0007669"/>
    <property type="project" value="InterPro"/>
</dbReference>
<dbReference type="GO" id="GO:0004665">
    <property type="term" value="F:prephenate dehydrogenase (NADP+) activity"/>
    <property type="evidence" value="ECO:0007669"/>
    <property type="project" value="InterPro"/>
</dbReference>
<evidence type="ECO:0000313" key="5">
    <source>
        <dbReference type="EMBL" id="VYU00582.1"/>
    </source>
</evidence>
<dbReference type="RefSeq" id="WP_024037584.1">
    <property type="nucleotide sequence ID" value="NZ_CABIXZ010000001.1"/>
</dbReference>
<dbReference type="GO" id="GO:0070403">
    <property type="term" value="F:NAD+ binding"/>
    <property type="evidence" value="ECO:0007669"/>
    <property type="project" value="InterPro"/>
</dbReference>
<gene>
    <name evidence="5" type="ORF">IBLFYP30_01505</name>
</gene>
<keyword evidence="2" id="KW-0560">Oxidoreductase</keyword>
<evidence type="ECO:0000256" key="2">
    <source>
        <dbReference type="ARBA" id="ARBA00023002"/>
    </source>
</evidence>
<dbReference type="Gene3D" id="1.10.3660.10">
    <property type="entry name" value="6-phosphogluconate dehydrogenase C-terminal like domain"/>
    <property type="match status" value="1"/>
</dbReference>
<dbReference type="Pfam" id="PF02153">
    <property type="entry name" value="PDH_N"/>
    <property type="match status" value="1"/>
</dbReference>
<name>A0A6N3B9I2_9FIRM</name>
<comment type="similarity">
    <text evidence="1">Belongs to the prephenate/arogenate dehydrogenase family.</text>
</comment>
<sequence length="279" mass="31481">MNITIVGLGVIGGSFAMAFKEAGFEDVYAVDLNKESIEKAKNMGIIKDGSDNAKQFLEIADLVIICIYPRIIKDFMMENRNNFKDGAIVTDVAGIKGTLIKQLDDIIPDNIDFIFGHPMAGRENKGIDHATAECYKGANYLLIDTERNDDDNVLLLQAIIYKLGFKRIIRISSGFHDQIIAFTSHLPHVMAVSLINSDVEARNTEIYMGGSYRDATRVADINEDLWTELFLGNKENLLEVIDDFMAEMGRFREDLAKGDRVALNKRLKRATKRRRRLNK</sequence>
<dbReference type="PANTHER" id="PTHR21363:SF0">
    <property type="entry name" value="PREPHENATE DEHYDROGENASE [NADP(+)]"/>
    <property type="match status" value="1"/>
</dbReference>
<accession>A0A6N3B9I2</accession>
<dbReference type="Pfam" id="PF20463">
    <property type="entry name" value="PDH_C"/>
    <property type="match status" value="1"/>
</dbReference>
<dbReference type="InterPro" id="IPR046825">
    <property type="entry name" value="PDH_C"/>
</dbReference>
<dbReference type="GO" id="GO:0008977">
    <property type="term" value="F:prephenate dehydrogenase (NAD+) activity"/>
    <property type="evidence" value="ECO:0007669"/>
    <property type="project" value="InterPro"/>
</dbReference>
<dbReference type="InterPro" id="IPR036291">
    <property type="entry name" value="NAD(P)-bd_dom_sf"/>
</dbReference>
<dbReference type="InterPro" id="IPR008927">
    <property type="entry name" value="6-PGluconate_DH-like_C_sf"/>
</dbReference>
<dbReference type="SUPFAM" id="SSF48179">
    <property type="entry name" value="6-phosphogluconate dehydrogenase C-terminal domain-like"/>
    <property type="match status" value="1"/>
</dbReference>
<dbReference type="InterPro" id="IPR003099">
    <property type="entry name" value="Prephen_DH"/>
</dbReference>
<dbReference type="PROSITE" id="PS51176">
    <property type="entry name" value="PDH_ADH"/>
    <property type="match status" value="1"/>
</dbReference>
<feature type="domain" description="Prephenate/arogenate dehydrogenase" evidence="4">
    <location>
        <begin position="1"/>
        <end position="279"/>
    </location>
</feature>
<reference evidence="5" key="1">
    <citation type="submission" date="2019-11" db="EMBL/GenBank/DDBJ databases">
        <authorList>
            <person name="Feng L."/>
        </authorList>
    </citation>
    <scope>NUCLEOTIDE SEQUENCE</scope>
    <source>
        <strain evidence="5">IbartlettiiLFYP30</strain>
    </source>
</reference>
<dbReference type="InterPro" id="IPR050812">
    <property type="entry name" value="Preph/Arog_dehydrog"/>
</dbReference>
<dbReference type="EMBL" id="CACRUE010000024">
    <property type="protein sequence ID" value="VYU00582.1"/>
    <property type="molecule type" value="Genomic_DNA"/>
</dbReference>
<comment type="pathway">
    <text evidence="3">Amino-acid biosynthesis.</text>
</comment>
<dbReference type="SUPFAM" id="SSF51735">
    <property type="entry name" value="NAD(P)-binding Rossmann-fold domains"/>
    <property type="match status" value="1"/>
</dbReference>
<organism evidence="5">
    <name type="scientific">Intestinibacter bartlettii</name>
    <dbReference type="NCBI Taxonomy" id="261299"/>
    <lineage>
        <taxon>Bacteria</taxon>
        <taxon>Bacillati</taxon>
        <taxon>Bacillota</taxon>
        <taxon>Clostridia</taxon>
        <taxon>Peptostreptococcales</taxon>
        <taxon>Peptostreptococcaceae</taxon>
        <taxon>Intestinibacter</taxon>
    </lineage>
</organism>
<evidence type="ECO:0000256" key="3">
    <source>
        <dbReference type="ARBA" id="ARBA00029440"/>
    </source>
</evidence>
<dbReference type="InterPro" id="IPR046826">
    <property type="entry name" value="PDH_N"/>
</dbReference>
<protein>
    <submittedName>
        <fullName evidence="5">Prephenate dehydrogenase</fullName>
    </submittedName>
</protein>
<evidence type="ECO:0000259" key="4">
    <source>
        <dbReference type="PROSITE" id="PS51176"/>
    </source>
</evidence>
<dbReference type="Gene3D" id="3.40.50.720">
    <property type="entry name" value="NAD(P)-binding Rossmann-like Domain"/>
    <property type="match status" value="1"/>
</dbReference>